<dbReference type="PANTHER" id="PTHR30290:SF10">
    <property type="entry name" value="PERIPLASMIC OLIGOPEPTIDE-BINDING PROTEIN-RELATED"/>
    <property type="match status" value="1"/>
</dbReference>
<feature type="signal peptide" evidence="5">
    <location>
        <begin position="1"/>
        <end position="29"/>
    </location>
</feature>
<name>A0ABT7F5V4_9RHOB</name>
<dbReference type="CDD" id="cd08512">
    <property type="entry name" value="PBP2_NikA_DppA_OppA_like_7"/>
    <property type="match status" value="1"/>
</dbReference>
<dbReference type="Gene3D" id="3.40.190.10">
    <property type="entry name" value="Periplasmic binding protein-like II"/>
    <property type="match status" value="1"/>
</dbReference>
<keyword evidence="3" id="KW-0813">Transport</keyword>
<proteinExistence type="inferred from homology"/>
<evidence type="ECO:0000256" key="1">
    <source>
        <dbReference type="ARBA" id="ARBA00004418"/>
    </source>
</evidence>
<dbReference type="InterPro" id="IPR006311">
    <property type="entry name" value="TAT_signal"/>
</dbReference>
<comment type="similarity">
    <text evidence="2">Belongs to the bacterial solute-binding protein 5 family.</text>
</comment>
<dbReference type="InterPro" id="IPR039424">
    <property type="entry name" value="SBP_5"/>
</dbReference>
<organism evidence="7 8">
    <name type="scientific">Pseudodonghicola flavimaris</name>
    <dbReference type="NCBI Taxonomy" id="3050036"/>
    <lineage>
        <taxon>Bacteria</taxon>
        <taxon>Pseudomonadati</taxon>
        <taxon>Pseudomonadota</taxon>
        <taxon>Alphaproteobacteria</taxon>
        <taxon>Rhodobacterales</taxon>
        <taxon>Paracoccaceae</taxon>
        <taxon>Pseudodonghicola</taxon>
    </lineage>
</organism>
<dbReference type="PANTHER" id="PTHR30290">
    <property type="entry name" value="PERIPLASMIC BINDING COMPONENT OF ABC TRANSPORTER"/>
    <property type="match status" value="1"/>
</dbReference>
<comment type="subcellular location">
    <subcellularLocation>
        <location evidence="1">Periplasm</location>
    </subcellularLocation>
</comment>
<dbReference type="Gene3D" id="3.90.76.10">
    <property type="entry name" value="Dipeptide-binding Protein, Domain 1"/>
    <property type="match status" value="1"/>
</dbReference>
<evidence type="ECO:0000256" key="5">
    <source>
        <dbReference type="SAM" id="SignalP"/>
    </source>
</evidence>
<dbReference type="Gene3D" id="3.10.105.10">
    <property type="entry name" value="Dipeptide-binding Protein, Domain 3"/>
    <property type="match status" value="1"/>
</dbReference>
<dbReference type="InterPro" id="IPR030678">
    <property type="entry name" value="Peptide/Ni-bd"/>
</dbReference>
<dbReference type="Proteomes" id="UP001243757">
    <property type="component" value="Unassembled WGS sequence"/>
</dbReference>
<dbReference type="PIRSF" id="PIRSF002741">
    <property type="entry name" value="MppA"/>
    <property type="match status" value="1"/>
</dbReference>
<dbReference type="Pfam" id="PF00496">
    <property type="entry name" value="SBP_bac_5"/>
    <property type="match status" value="1"/>
</dbReference>
<evidence type="ECO:0000256" key="4">
    <source>
        <dbReference type="ARBA" id="ARBA00022729"/>
    </source>
</evidence>
<dbReference type="SUPFAM" id="SSF53850">
    <property type="entry name" value="Periplasmic binding protein-like II"/>
    <property type="match status" value="1"/>
</dbReference>
<gene>
    <name evidence="7" type="ORF">QO033_19050</name>
</gene>
<reference evidence="7 8" key="1">
    <citation type="submission" date="2023-05" db="EMBL/GenBank/DDBJ databases">
        <title>Pseudodonghicola sp. nov.</title>
        <authorList>
            <person name="Huang J."/>
        </authorList>
    </citation>
    <scope>NUCLEOTIDE SEQUENCE [LARGE SCALE GENOMIC DNA]</scope>
    <source>
        <strain evidence="7 8">IC7</strain>
    </source>
</reference>
<comment type="caution">
    <text evidence="7">The sequence shown here is derived from an EMBL/GenBank/DDBJ whole genome shotgun (WGS) entry which is preliminary data.</text>
</comment>
<dbReference type="EMBL" id="JASNJD010000018">
    <property type="protein sequence ID" value="MDK3019784.1"/>
    <property type="molecule type" value="Genomic_DNA"/>
</dbReference>
<accession>A0ABT7F5V4</accession>
<sequence>MKRRDFLNAAALSGVSLLGLKLGAGPAAAAGRNDVIRILLEDSPNTFDPSGTGYNPASCNISWNVYDRLVTYASKPVAGEDDAFIYDYDTIVGQAAESYEVSEDGTVLTFKMREGATFHDGRPVTAHDAKWSLDRAVSVPTSKAQLSTGSLTSPDQFVVLDDMTLQITVPQADRFTLPNLCILFPAIINSELAKEHATEDDPWALNWLKTNEAGGGPFVMSRYVADQQFVLERFDDWKNGEVPGQARVLAQIVPVASSRRATAEKGEADLVRALSGRDIKDVMDEGQRRVLGISNPARMVAIAMNSEMPPFNDKRVRQAVAYSVPYEEMFQSVLYGRGTPLFGGTAETTEAIYPQPLPYTQDLEKAKALLAEAGLADGFDTTFTIDSSYTATSEPVAILMQEALGKIGIRVKIEKVPSGQMGQLQTDRALPMFIAMGGAWLADPDYFFRIFYNSARRWNYGNYQNPEMAQLVEETRFESDPAVYKAKVLRMIELAKDDVPLIALWSPYQDTVLSDAIHGYTYMFHGQLEMRPLYKA</sequence>
<protein>
    <submittedName>
        <fullName evidence="7">ABC transporter substrate-binding protein</fullName>
    </submittedName>
</protein>
<keyword evidence="8" id="KW-1185">Reference proteome</keyword>
<evidence type="ECO:0000313" key="7">
    <source>
        <dbReference type="EMBL" id="MDK3019784.1"/>
    </source>
</evidence>
<keyword evidence="4 5" id="KW-0732">Signal</keyword>
<dbReference type="PROSITE" id="PS51318">
    <property type="entry name" value="TAT"/>
    <property type="match status" value="1"/>
</dbReference>
<feature type="domain" description="Solute-binding protein family 5" evidence="6">
    <location>
        <begin position="91"/>
        <end position="456"/>
    </location>
</feature>
<evidence type="ECO:0000313" key="8">
    <source>
        <dbReference type="Proteomes" id="UP001243757"/>
    </source>
</evidence>
<dbReference type="InterPro" id="IPR000914">
    <property type="entry name" value="SBP_5_dom"/>
</dbReference>
<evidence type="ECO:0000256" key="3">
    <source>
        <dbReference type="ARBA" id="ARBA00022448"/>
    </source>
</evidence>
<feature type="chain" id="PRO_5046587513" evidence="5">
    <location>
        <begin position="30"/>
        <end position="536"/>
    </location>
</feature>
<dbReference type="RefSeq" id="WP_284482557.1">
    <property type="nucleotide sequence ID" value="NZ_JASNJD010000018.1"/>
</dbReference>
<evidence type="ECO:0000259" key="6">
    <source>
        <dbReference type="Pfam" id="PF00496"/>
    </source>
</evidence>
<evidence type="ECO:0000256" key="2">
    <source>
        <dbReference type="ARBA" id="ARBA00005695"/>
    </source>
</evidence>